<comment type="subcellular location">
    <subcellularLocation>
        <location evidence="1">Cell membrane</location>
        <topology evidence="1">Multi-pass membrane protein</topology>
    </subcellularLocation>
</comment>
<name>A0ABZ2ERL7_9FIRM</name>
<keyword evidence="3" id="KW-1003">Cell membrane</keyword>
<organism evidence="9 10">
    <name type="scientific">Terrisporobacter glycolicus ATCC 14880 = DSM 1288</name>
    <dbReference type="NCBI Taxonomy" id="1121315"/>
    <lineage>
        <taxon>Bacteria</taxon>
        <taxon>Bacillati</taxon>
        <taxon>Bacillota</taxon>
        <taxon>Clostridia</taxon>
        <taxon>Peptostreptococcales</taxon>
        <taxon>Peptostreptococcaceae</taxon>
        <taxon>Terrisporobacter</taxon>
    </lineage>
</organism>
<accession>A0ABZ2ERL7</accession>
<keyword evidence="5 7" id="KW-1133">Transmembrane helix</keyword>
<dbReference type="RefSeq" id="WP_018592419.1">
    <property type="nucleotide sequence ID" value="NZ_CP117523.1"/>
</dbReference>
<evidence type="ECO:0000259" key="8">
    <source>
        <dbReference type="PROSITE" id="PS50850"/>
    </source>
</evidence>
<evidence type="ECO:0000256" key="2">
    <source>
        <dbReference type="ARBA" id="ARBA00022448"/>
    </source>
</evidence>
<keyword evidence="6 7" id="KW-0472">Membrane</keyword>
<keyword evidence="10" id="KW-1185">Reference proteome</keyword>
<evidence type="ECO:0000256" key="6">
    <source>
        <dbReference type="ARBA" id="ARBA00023136"/>
    </source>
</evidence>
<feature type="transmembrane region" description="Helical" evidence="7">
    <location>
        <begin position="349"/>
        <end position="372"/>
    </location>
</feature>
<dbReference type="PRINTS" id="PR01035">
    <property type="entry name" value="TCRTETA"/>
</dbReference>
<evidence type="ECO:0000256" key="1">
    <source>
        <dbReference type="ARBA" id="ARBA00004651"/>
    </source>
</evidence>
<dbReference type="Gene3D" id="1.20.1250.20">
    <property type="entry name" value="MFS general substrate transporter like domains"/>
    <property type="match status" value="2"/>
</dbReference>
<gene>
    <name evidence="9" type="primary">mdtG</name>
    <name evidence="9" type="ORF">TEGL_05790</name>
</gene>
<dbReference type="PANTHER" id="PTHR43414:SF6">
    <property type="entry name" value="MULTIDRUG RESISTANCE PROTEIN MDTG"/>
    <property type="match status" value="1"/>
</dbReference>
<feature type="transmembrane region" description="Helical" evidence="7">
    <location>
        <begin position="258"/>
        <end position="280"/>
    </location>
</feature>
<evidence type="ECO:0000256" key="3">
    <source>
        <dbReference type="ARBA" id="ARBA00022475"/>
    </source>
</evidence>
<evidence type="ECO:0000256" key="7">
    <source>
        <dbReference type="SAM" id="Phobius"/>
    </source>
</evidence>
<keyword evidence="2" id="KW-0813">Transport</keyword>
<feature type="transmembrane region" description="Helical" evidence="7">
    <location>
        <begin position="225"/>
        <end position="246"/>
    </location>
</feature>
<feature type="transmembrane region" description="Helical" evidence="7">
    <location>
        <begin position="292"/>
        <end position="308"/>
    </location>
</feature>
<feature type="transmembrane region" description="Helical" evidence="7">
    <location>
        <begin position="314"/>
        <end position="337"/>
    </location>
</feature>
<dbReference type="InterPro" id="IPR011701">
    <property type="entry name" value="MFS"/>
</dbReference>
<dbReference type="InterPro" id="IPR001958">
    <property type="entry name" value="Tet-R_TetA/multi-R_MdtG-like"/>
</dbReference>
<dbReference type="SUPFAM" id="SSF103473">
    <property type="entry name" value="MFS general substrate transporter"/>
    <property type="match status" value="1"/>
</dbReference>
<dbReference type="CDD" id="cd17325">
    <property type="entry name" value="MFS_MdtG_SLC18_like"/>
    <property type="match status" value="1"/>
</dbReference>
<dbReference type="Pfam" id="PF07690">
    <property type="entry name" value="MFS_1"/>
    <property type="match status" value="1"/>
</dbReference>
<reference evidence="9 10" key="1">
    <citation type="journal article" date="2023" name="PLoS ONE">
        <title>Genome-based metabolic and phylogenomic analysis of three Terrisporobacter species.</title>
        <authorList>
            <person name="Boer T."/>
            <person name="Bengelsdorf F.R."/>
            <person name="Bomeke M."/>
            <person name="Daniel R."/>
            <person name="Poehlein A."/>
        </authorList>
    </citation>
    <scope>NUCLEOTIDE SEQUENCE [LARGE SCALE GENOMIC DNA]</scope>
    <source>
        <strain evidence="9 10">DSM 1288</strain>
    </source>
</reference>
<evidence type="ECO:0000256" key="5">
    <source>
        <dbReference type="ARBA" id="ARBA00022989"/>
    </source>
</evidence>
<feature type="transmembrane region" description="Helical" evidence="7">
    <location>
        <begin position="166"/>
        <end position="186"/>
    </location>
</feature>
<feature type="transmembrane region" description="Helical" evidence="7">
    <location>
        <begin position="14"/>
        <end position="35"/>
    </location>
</feature>
<evidence type="ECO:0000313" key="10">
    <source>
        <dbReference type="Proteomes" id="UP001348492"/>
    </source>
</evidence>
<proteinExistence type="predicted"/>
<dbReference type="Proteomes" id="UP001348492">
    <property type="component" value="Chromosome"/>
</dbReference>
<feature type="transmembrane region" description="Helical" evidence="7">
    <location>
        <begin position="137"/>
        <end position="160"/>
    </location>
</feature>
<feature type="transmembrane region" description="Helical" evidence="7">
    <location>
        <begin position="103"/>
        <end position="125"/>
    </location>
</feature>
<dbReference type="EMBL" id="CP117523">
    <property type="protein sequence ID" value="WWD82204.1"/>
    <property type="molecule type" value="Genomic_DNA"/>
</dbReference>
<feature type="transmembrane region" description="Helical" evidence="7">
    <location>
        <begin position="378"/>
        <end position="398"/>
    </location>
</feature>
<dbReference type="InterPro" id="IPR036259">
    <property type="entry name" value="MFS_trans_sf"/>
</dbReference>
<evidence type="ECO:0000313" key="9">
    <source>
        <dbReference type="EMBL" id="WWD82204.1"/>
    </source>
</evidence>
<dbReference type="PANTHER" id="PTHR43414">
    <property type="entry name" value="MULTIDRUG RESISTANCE PROTEIN MDTG"/>
    <property type="match status" value="1"/>
</dbReference>
<protein>
    <submittedName>
        <fullName evidence="9">Multidrug resistance protein MdtG</fullName>
    </submittedName>
</protein>
<keyword evidence="4 7" id="KW-0812">Transmembrane</keyword>
<dbReference type="InterPro" id="IPR020846">
    <property type="entry name" value="MFS_dom"/>
</dbReference>
<feature type="transmembrane region" description="Helical" evidence="7">
    <location>
        <begin position="80"/>
        <end position="97"/>
    </location>
</feature>
<dbReference type="PROSITE" id="PS50850">
    <property type="entry name" value="MFS"/>
    <property type="match status" value="1"/>
</dbReference>
<evidence type="ECO:0000256" key="4">
    <source>
        <dbReference type="ARBA" id="ARBA00022692"/>
    </source>
</evidence>
<feature type="domain" description="Major facilitator superfamily (MFS) profile" evidence="8">
    <location>
        <begin position="1"/>
        <end position="403"/>
    </location>
</feature>
<sequence>MIFDKSVLFTKKELRFFCTYRLLFGIFYSVMIPIIPLYLNSFGIATVMVGTVLSLYGVAKTLIQMPFGIISDKFGDKSTLILAILLMAVIPLSYTLFKTGQAASYLYIIQGGVLGMAAPATYSILSRSLDEKKRGECTGLASAVFTLGGGIGSAIGGFIVTKFNNYNLAFYLSSAGIFLTAIYIIFKIKSDNQKCFKSKNKNTTNKVKFKDILYEIKKYKLVYKILVLGSIAFLGDYIYGCVVALIHFYTKSVLNTSIAYSSAIISIYLIVFGIGAPIAGSIADKIGNNKQIILSFFVMNITLLGLSFTRNVSIFTVIIILYFLGATFLNAALQSSLSEFGNSPKIKGIVFGFVGGCESLGYAVGPLVSAFIYNINNYFLFLSLLIVSLMVSLIYFIFHKKANF</sequence>